<feature type="region of interest" description="Disordered" evidence="1">
    <location>
        <begin position="128"/>
        <end position="174"/>
    </location>
</feature>
<accession>A0A067RQC3</accession>
<dbReference type="Proteomes" id="UP000027135">
    <property type="component" value="Unassembled WGS sequence"/>
</dbReference>
<dbReference type="EMBL" id="KK852485">
    <property type="protein sequence ID" value="KDR22820.1"/>
    <property type="molecule type" value="Genomic_DNA"/>
</dbReference>
<name>A0A067RQC3_ZOONE</name>
<protein>
    <submittedName>
        <fullName evidence="2">Uncharacterized protein</fullName>
    </submittedName>
</protein>
<proteinExistence type="predicted"/>
<dbReference type="AlphaFoldDB" id="A0A067RQC3"/>
<evidence type="ECO:0000313" key="3">
    <source>
        <dbReference type="Proteomes" id="UP000027135"/>
    </source>
</evidence>
<sequence>MFSKAFPQEKVTPCSDVPISKTLSQFPTCENQLPHPAVTLGSAPIRRQAQSKVLLQTATNLRLQRRAPWQGDCGIHICPLEFPELFFDGCYKRYRWIRRRKLAIREYERSVDGYFYGTWQLWTVKGASTEGSGQSSRSPRMWRRSAGSPSPTGSGLAGRRGGRTTGARRPWPRNGFRRTQRRLAHWPAGTRARQIQSHVSNIILECQRT</sequence>
<reference evidence="2 3" key="1">
    <citation type="journal article" date="2014" name="Nat. Commun.">
        <title>Molecular traces of alternative social organization in a termite genome.</title>
        <authorList>
            <person name="Terrapon N."/>
            <person name="Li C."/>
            <person name="Robertson H.M."/>
            <person name="Ji L."/>
            <person name="Meng X."/>
            <person name="Booth W."/>
            <person name="Chen Z."/>
            <person name="Childers C.P."/>
            <person name="Glastad K.M."/>
            <person name="Gokhale K."/>
            <person name="Gowin J."/>
            <person name="Gronenberg W."/>
            <person name="Hermansen R.A."/>
            <person name="Hu H."/>
            <person name="Hunt B.G."/>
            <person name="Huylmans A.K."/>
            <person name="Khalil S.M."/>
            <person name="Mitchell R.D."/>
            <person name="Munoz-Torres M.C."/>
            <person name="Mustard J.A."/>
            <person name="Pan H."/>
            <person name="Reese J.T."/>
            <person name="Scharf M.E."/>
            <person name="Sun F."/>
            <person name="Vogel H."/>
            <person name="Xiao J."/>
            <person name="Yang W."/>
            <person name="Yang Z."/>
            <person name="Yang Z."/>
            <person name="Zhou J."/>
            <person name="Zhu J."/>
            <person name="Brent C.S."/>
            <person name="Elsik C.G."/>
            <person name="Goodisman M.A."/>
            <person name="Liberles D.A."/>
            <person name="Roe R.M."/>
            <person name="Vargo E.L."/>
            <person name="Vilcinskas A."/>
            <person name="Wang J."/>
            <person name="Bornberg-Bauer E."/>
            <person name="Korb J."/>
            <person name="Zhang G."/>
            <person name="Liebig J."/>
        </authorList>
    </citation>
    <scope>NUCLEOTIDE SEQUENCE [LARGE SCALE GENOMIC DNA]</scope>
    <source>
        <tissue evidence="2">Whole organism</tissue>
    </source>
</reference>
<dbReference type="InParanoid" id="A0A067RQC3"/>
<keyword evidence="3" id="KW-1185">Reference proteome</keyword>
<evidence type="ECO:0000313" key="2">
    <source>
        <dbReference type="EMBL" id="KDR22820.1"/>
    </source>
</evidence>
<organism evidence="2 3">
    <name type="scientific">Zootermopsis nevadensis</name>
    <name type="common">Dampwood termite</name>
    <dbReference type="NCBI Taxonomy" id="136037"/>
    <lineage>
        <taxon>Eukaryota</taxon>
        <taxon>Metazoa</taxon>
        <taxon>Ecdysozoa</taxon>
        <taxon>Arthropoda</taxon>
        <taxon>Hexapoda</taxon>
        <taxon>Insecta</taxon>
        <taxon>Pterygota</taxon>
        <taxon>Neoptera</taxon>
        <taxon>Polyneoptera</taxon>
        <taxon>Dictyoptera</taxon>
        <taxon>Blattodea</taxon>
        <taxon>Blattoidea</taxon>
        <taxon>Termitoidae</taxon>
        <taxon>Termopsidae</taxon>
        <taxon>Zootermopsis</taxon>
    </lineage>
</organism>
<gene>
    <name evidence="2" type="ORF">L798_00734</name>
</gene>
<feature type="compositionally biased region" description="Polar residues" evidence="1">
    <location>
        <begin position="129"/>
        <end position="138"/>
    </location>
</feature>
<evidence type="ECO:0000256" key="1">
    <source>
        <dbReference type="SAM" id="MobiDB-lite"/>
    </source>
</evidence>